<dbReference type="GO" id="GO:0000981">
    <property type="term" value="F:DNA-binding transcription factor activity, RNA polymerase II-specific"/>
    <property type="evidence" value="ECO:0007669"/>
    <property type="project" value="InterPro"/>
</dbReference>
<dbReference type="InterPro" id="IPR001138">
    <property type="entry name" value="Zn2Cys6_DnaBD"/>
</dbReference>
<dbReference type="Pfam" id="PF00172">
    <property type="entry name" value="Zn_clus"/>
    <property type="match status" value="1"/>
</dbReference>
<dbReference type="Proteomes" id="UP000243052">
    <property type="component" value="Chromosome vi"/>
</dbReference>
<dbReference type="AlphaFoldDB" id="A0A120K2K6"/>
<sequence>MSEDETYNTINSSSHASWKMTKPLRSCVRCRRNKTKCNSAATRPEPCSSCAKKGVTCELEYVIPPQRSKELRSLYENVEYVRSKLEKLTDSCGQLLNYCRASVDTA</sequence>
<evidence type="ECO:0000259" key="1">
    <source>
        <dbReference type="PROSITE" id="PS50048"/>
    </source>
</evidence>
<evidence type="ECO:0000313" key="3">
    <source>
        <dbReference type="Proteomes" id="UP000243052"/>
    </source>
</evidence>
<dbReference type="EMBL" id="CP014246">
    <property type="protein sequence ID" value="AMD21825.1"/>
    <property type="molecule type" value="Genomic_DNA"/>
</dbReference>
<dbReference type="SUPFAM" id="SSF57701">
    <property type="entry name" value="Zn2/Cys6 DNA-binding domain"/>
    <property type="match status" value="1"/>
</dbReference>
<dbReference type="STRING" id="45286.A0A120K2K6"/>
<dbReference type="PROSITE" id="PS00463">
    <property type="entry name" value="ZN2_CY6_FUNGAL_1"/>
    <property type="match status" value="1"/>
</dbReference>
<dbReference type="PROSITE" id="PS50048">
    <property type="entry name" value="ZN2_CY6_FUNGAL_2"/>
    <property type="match status" value="1"/>
</dbReference>
<dbReference type="InterPro" id="IPR036864">
    <property type="entry name" value="Zn2-C6_fun-type_DNA-bd_sf"/>
</dbReference>
<name>A0A120K2K6_9SACH</name>
<dbReference type="GO" id="GO:0008270">
    <property type="term" value="F:zinc ion binding"/>
    <property type="evidence" value="ECO:0007669"/>
    <property type="project" value="InterPro"/>
</dbReference>
<dbReference type="OrthoDB" id="3163292at2759"/>
<proteinExistence type="predicted"/>
<feature type="domain" description="Zn(2)-C6 fungal-type" evidence="1">
    <location>
        <begin position="26"/>
        <end position="59"/>
    </location>
</feature>
<gene>
    <name evidence="2" type="ORF">AW171_hschr63802</name>
</gene>
<evidence type="ECO:0000313" key="2">
    <source>
        <dbReference type="EMBL" id="AMD21825.1"/>
    </source>
</evidence>
<accession>A0A120K2K6</accession>
<dbReference type="GeneID" id="28725136"/>
<organism evidence="2 3">
    <name type="scientific">Eremothecium sinecaudum</name>
    <dbReference type="NCBI Taxonomy" id="45286"/>
    <lineage>
        <taxon>Eukaryota</taxon>
        <taxon>Fungi</taxon>
        <taxon>Dikarya</taxon>
        <taxon>Ascomycota</taxon>
        <taxon>Saccharomycotina</taxon>
        <taxon>Saccharomycetes</taxon>
        <taxon>Saccharomycetales</taxon>
        <taxon>Saccharomycetaceae</taxon>
        <taxon>Eremothecium</taxon>
    </lineage>
</organism>
<keyword evidence="3" id="KW-1185">Reference proteome</keyword>
<dbReference type="Gene3D" id="4.10.240.10">
    <property type="entry name" value="Zn(2)-C6 fungal-type DNA-binding domain"/>
    <property type="match status" value="1"/>
</dbReference>
<dbReference type="RefSeq" id="XP_017988821.1">
    <property type="nucleotide sequence ID" value="XM_018133053.1"/>
</dbReference>
<reference evidence="2 3" key="1">
    <citation type="submission" date="2016-01" db="EMBL/GenBank/DDBJ databases">
        <title>Genome sequence of the yeast Holleya sinecauda.</title>
        <authorList>
            <person name="Dietrich F.S."/>
        </authorList>
    </citation>
    <scope>NUCLEOTIDE SEQUENCE [LARGE SCALE GENOMIC DNA]</scope>
    <source>
        <strain evidence="2 3">ATCC 58844</strain>
    </source>
</reference>
<dbReference type="CDD" id="cd00067">
    <property type="entry name" value="GAL4"/>
    <property type="match status" value="1"/>
</dbReference>
<protein>
    <submittedName>
        <fullName evidence="2">HFL031Cp</fullName>
    </submittedName>
</protein>